<keyword evidence="1" id="KW-0812">Transmembrane</keyword>
<name>A0ABP5Y4Y4_9ACTN</name>
<dbReference type="Proteomes" id="UP001501721">
    <property type="component" value="Unassembled WGS sequence"/>
</dbReference>
<evidence type="ECO:0000256" key="1">
    <source>
        <dbReference type="SAM" id="Phobius"/>
    </source>
</evidence>
<keyword evidence="1" id="KW-0472">Membrane</keyword>
<gene>
    <name evidence="2" type="ORF">GCM10010422_15470</name>
</gene>
<sequence length="87" mass="9929">MVSRMLYEDGGGGWVWMAFMPLVWIALLGLLGWVMLRLTRHHGGQERGSARETPEEILDRRFASGEIDAETYTDARERLAAHRGKSR</sequence>
<feature type="transmembrane region" description="Helical" evidence="1">
    <location>
        <begin position="14"/>
        <end position="36"/>
    </location>
</feature>
<proteinExistence type="predicted"/>
<keyword evidence="1" id="KW-1133">Transmembrane helix</keyword>
<evidence type="ECO:0008006" key="4">
    <source>
        <dbReference type="Google" id="ProtNLM"/>
    </source>
</evidence>
<protein>
    <recommendedName>
        <fullName evidence="4">SHOCT domain-containing protein</fullName>
    </recommendedName>
</protein>
<dbReference type="EMBL" id="BAAATL010000006">
    <property type="protein sequence ID" value="GAA2473457.1"/>
    <property type="molecule type" value="Genomic_DNA"/>
</dbReference>
<reference evidence="3" key="1">
    <citation type="journal article" date="2019" name="Int. J. Syst. Evol. Microbiol.">
        <title>The Global Catalogue of Microorganisms (GCM) 10K type strain sequencing project: providing services to taxonomists for standard genome sequencing and annotation.</title>
        <authorList>
            <consortium name="The Broad Institute Genomics Platform"/>
            <consortium name="The Broad Institute Genome Sequencing Center for Infectious Disease"/>
            <person name="Wu L."/>
            <person name="Ma J."/>
        </authorList>
    </citation>
    <scope>NUCLEOTIDE SEQUENCE [LARGE SCALE GENOMIC DNA]</scope>
    <source>
        <strain evidence="3">JCM 6923</strain>
    </source>
</reference>
<keyword evidence="3" id="KW-1185">Reference proteome</keyword>
<comment type="caution">
    <text evidence="2">The sequence shown here is derived from an EMBL/GenBank/DDBJ whole genome shotgun (WGS) entry which is preliminary data.</text>
</comment>
<organism evidence="2 3">
    <name type="scientific">Streptomyces graminearus</name>
    <dbReference type="NCBI Taxonomy" id="284030"/>
    <lineage>
        <taxon>Bacteria</taxon>
        <taxon>Bacillati</taxon>
        <taxon>Actinomycetota</taxon>
        <taxon>Actinomycetes</taxon>
        <taxon>Kitasatosporales</taxon>
        <taxon>Streptomycetaceae</taxon>
        <taxon>Streptomyces</taxon>
    </lineage>
</organism>
<evidence type="ECO:0000313" key="2">
    <source>
        <dbReference type="EMBL" id="GAA2473457.1"/>
    </source>
</evidence>
<accession>A0ABP5Y4Y4</accession>
<evidence type="ECO:0000313" key="3">
    <source>
        <dbReference type="Proteomes" id="UP001501721"/>
    </source>
</evidence>